<proteinExistence type="predicted"/>
<dbReference type="Proteomes" id="UP000231912">
    <property type="component" value="Unassembled WGS sequence"/>
</dbReference>
<accession>A0A2M9ZA31</accession>
<comment type="caution">
    <text evidence="1">The sequence shown here is derived from an EMBL/GenBank/DDBJ whole genome shotgun (WGS) entry which is preliminary data.</text>
</comment>
<evidence type="ECO:0000313" key="1">
    <source>
        <dbReference type="EMBL" id="PJZ65253.1"/>
    </source>
</evidence>
<protein>
    <recommendedName>
        <fullName evidence="3">Carbonic anhydrase</fullName>
    </recommendedName>
</protein>
<dbReference type="AlphaFoldDB" id="A0A2M9ZA31"/>
<reference evidence="1 2" key="1">
    <citation type="submission" date="2017-07" db="EMBL/GenBank/DDBJ databases">
        <title>Leptospira spp. isolated from tropical soils.</title>
        <authorList>
            <person name="Thibeaux R."/>
            <person name="Iraola G."/>
            <person name="Ferres I."/>
            <person name="Bierque E."/>
            <person name="Girault D."/>
            <person name="Soupe-Gilbert M.-E."/>
            <person name="Picardeau M."/>
            <person name="Goarant C."/>
        </authorList>
    </citation>
    <scope>NUCLEOTIDE SEQUENCE [LARGE SCALE GENOMIC DNA]</scope>
    <source>
        <strain evidence="1 2">FH2-C-A2</strain>
    </source>
</reference>
<name>A0A2M9ZA31_9LEPT</name>
<dbReference type="EMBL" id="NPDT01000006">
    <property type="protein sequence ID" value="PJZ65253.1"/>
    <property type="molecule type" value="Genomic_DNA"/>
</dbReference>
<dbReference type="RefSeq" id="WP_100759636.1">
    <property type="nucleotide sequence ID" value="NZ_NPDT01000006.1"/>
</dbReference>
<sequence>MKQANEYINQYLKENIEQSETIQRMKHVIREFSLRTPKVLVTKCIDGRVHGSKLKGYPVTTIRFGRTDGNIVSTNLNNFWFWNRIDRVVNDALCNTPGMPALFIAYMHRSDIPGLGCAAHGGNEEAARAAIREQAAAVRKVFPKEQLYVIEGITNTDLMSETLEFDDGTVIDSQEIVANFGFNEPSEIFHSAFLKYQIKDPAISKNVGFKTPEELFAGKIPYFYADFQTSLSLKSFLIREISAIISSGEIESQKLIQPDLFHVVYRKLSGIKDLPATLLPGLLYQIIWNVAYMLNQKRKLSKLPAEERWKHLDHAEELICYGEGFELLQRNKAVLVKTGRGDDIDALLVAKKVLEKNRQNDPKPYPIIVHLNVEISGEIRSWEDFNENVSSRVNTMVRNLEAVFRNQEEVVILTSYSYLDQKRFYPIHTKLDPSISYPTDVISDINGEDKFSGIGLKTKEAFYAGEMITSA</sequence>
<gene>
    <name evidence="1" type="ORF">CH371_15060</name>
</gene>
<evidence type="ECO:0008006" key="3">
    <source>
        <dbReference type="Google" id="ProtNLM"/>
    </source>
</evidence>
<organism evidence="1 2">
    <name type="scientific">Leptospira wolffii</name>
    <dbReference type="NCBI Taxonomy" id="409998"/>
    <lineage>
        <taxon>Bacteria</taxon>
        <taxon>Pseudomonadati</taxon>
        <taxon>Spirochaetota</taxon>
        <taxon>Spirochaetia</taxon>
        <taxon>Leptospirales</taxon>
        <taxon>Leptospiraceae</taxon>
        <taxon>Leptospira</taxon>
    </lineage>
</organism>
<evidence type="ECO:0000313" key="2">
    <source>
        <dbReference type="Proteomes" id="UP000231912"/>
    </source>
</evidence>